<dbReference type="EMBL" id="VYQA01000045">
    <property type="protein sequence ID" value="KAA9022967.1"/>
    <property type="molecule type" value="Genomic_DNA"/>
</dbReference>
<accession>A0A5J5HSJ0</accession>
<dbReference type="EMBL" id="VYQB01000046">
    <property type="protein sequence ID" value="KAA9010924.1"/>
    <property type="molecule type" value="Genomic_DNA"/>
</dbReference>
<name>A0A5J5HSJ0_9SPHN</name>
<keyword evidence="1" id="KW-1133">Transmembrane helix</keyword>
<feature type="transmembrane region" description="Helical" evidence="1">
    <location>
        <begin position="31"/>
        <end position="49"/>
    </location>
</feature>
<feature type="domain" description="PRC-barrel" evidence="2">
    <location>
        <begin position="98"/>
        <end position="166"/>
    </location>
</feature>
<reference evidence="5 6" key="1">
    <citation type="submission" date="2019-09" db="EMBL/GenBank/DDBJ databases">
        <authorList>
            <person name="Feng G."/>
        </authorList>
    </citation>
    <scope>NUCLEOTIDE SEQUENCE [LARGE SCALE GENOMIC DNA]</scope>
    <source>
        <strain evidence="4 5">KACC 19283</strain>
        <strain evidence="3 6">KACC 19284</strain>
    </source>
</reference>
<dbReference type="Proteomes" id="UP000326364">
    <property type="component" value="Unassembled WGS sequence"/>
</dbReference>
<evidence type="ECO:0000313" key="6">
    <source>
        <dbReference type="Proteomes" id="UP000326364"/>
    </source>
</evidence>
<evidence type="ECO:0000313" key="3">
    <source>
        <dbReference type="EMBL" id="KAA9010924.1"/>
    </source>
</evidence>
<evidence type="ECO:0000313" key="5">
    <source>
        <dbReference type="Proteomes" id="UP000325933"/>
    </source>
</evidence>
<keyword evidence="1" id="KW-0812">Transmembrane</keyword>
<keyword evidence="6" id="KW-1185">Reference proteome</keyword>
<proteinExistence type="predicted"/>
<gene>
    <name evidence="4" type="ORF">F4U95_24055</name>
    <name evidence="3" type="ORF">F4U96_24130</name>
</gene>
<evidence type="ECO:0000313" key="4">
    <source>
        <dbReference type="EMBL" id="KAA9022967.1"/>
    </source>
</evidence>
<feature type="transmembrane region" description="Helical" evidence="1">
    <location>
        <begin position="55"/>
        <end position="74"/>
    </location>
</feature>
<dbReference type="Pfam" id="PF05239">
    <property type="entry name" value="PRC"/>
    <property type="match status" value="1"/>
</dbReference>
<dbReference type="Proteomes" id="UP000325933">
    <property type="component" value="Unassembled WGS sequence"/>
</dbReference>
<sequence length="194" mass="20884">MISLVGWIATIATIIAAMMTASNLGARVTGWGFVVFSVSSVCWTTLGYATGQTALVATNGFLMVTNLVGIWRWLGQQTKYEDGGRSAETASQRSETPNLFTATGLIGMAVDDKAGMNLGRVVEALIECATGRINYVVVSDERYAGLEETLRAVPLDQLKIGYTRITMLLDGPSYLALPGLKNRDWPAYAPVNPQ</sequence>
<feature type="transmembrane region" description="Helical" evidence="1">
    <location>
        <begin position="6"/>
        <end position="24"/>
    </location>
</feature>
<dbReference type="Gene3D" id="2.30.30.240">
    <property type="entry name" value="PRC-barrel domain"/>
    <property type="match status" value="1"/>
</dbReference>
<keyword evidence="1" id="KW-0472">Membrane</keyword>
<evidence type="ECO:0000256" key="1">
    <source>
        <dbReference type="SAM" id="Phobius"/>
    </source>
</evidence>
<dbReference type="AlphaFoldDB" id="A0A5J5HSJ0"/>
<evidence type="ECO:0000259" key="2">
    <source>
        <dbReference type="Pfam" id="PF05239"/>
    </source>
</evidence>
<dbReference type="InterPro" id="IPR011033">
    <property type="entry name" value="PRC_barrel-like_sf"/>
</dbReference>
<dbReference type="RefSeq" id="WP_120253503.1">
    <property type="nucleotide sequence ID" value="NZ_VYPZ01000034.1"/>
</dbReference>
<protein>
    <submittedName>
        <fullName evidence="4">PRC-barrel domain containing protein</fullName>
    </submittedName>
</protein>
<organism evidence="4 5">
    <name type="scientific">Sphingobium limneticum</name>
    <dbReference type="NCBI Taxonomy" id="1007511"/>
    <lineage>
        <taxon>Bacteria</taxon>
        <taxon>Pseudomonadati</taxon>
        <taxon>Pseudomonadota</taxon>
        <taxon>Alphaproteobacteria</taxon>
        <taxon>Sphingomonadales</taxon>
        <taxon>Sphingomonadaceae</taxon>
        <taxon>Sphingobium</taxon>
    </lineage>
</organism>
<comment type="caution">
    <text evidence="4">The sequence shown here is derived from an EMBL/GenBank/DDBJ whole genome shotgun (WGS) entry which is preliminary data.</text>
</comment>
<dbReference type="InterPro" id="IPR027275">
    <property type="entry name" value="PRC-brl_dom"/>
</dbReference>
<dbReference type="SUPFAM" id="SSF50346">
    <property type="entry name" value="PRC-barrel domain"/>
    <property type="match status" value="1"/>
</dbReference>